<dbReference type="InterPro" id="IPR036291">
    <property type="entry name" value="NAD(P)-bd_dom_sf"/>
</dbReference>
<comment type="caution">
    <text evidence="2">The sequence shown here is derived from an EMBL/GenBank/DDBJ whole genome shotgun (WGS) entry which is preliminary data.</text>
</comment>
<sequence length="262" mass="26902">MDMELAGRHVLVTGGGRGIGLACVRAFLREGAKVSLVARRADSVATALAALRGESLEAAGYDAELTDPQTAVAMLDMAERKGGPVDVLVNSAGAARRTPFTELQPQDWHDAMRAKFFTYVHVMDPMAKRMGARGAGAIVNVIGMGGKTARTTHLPGGAANAALMLATAGLAAAWGSKGVRVNAVNPGATQTERLLEGVAAEARQKGVSREEALRGAGDGIPLGRVALPEEIADAVVYLASARASYVNGAILSMDGGMAAIVV</sequence>
<evidence type="ECO:0000313" key="2">
    <source>
        <dbReference type="EMBL" id="TFZ08778.1"/>
    </source>
</evidence>
<dbReference type="PRINTS" id="PR00081">
    <property type="entry name" value="GDHRDH"/>
</dbReference>
<dbReference type="PANTHER" id="PTHR42879">
    <property type="entry name" value="3-OXOACYL-(ACYL-CARRIER-PROTEIN) REDUCTASE"/>
    <property type="match status" value="1"/>
</dbReference>
<evidence type="ECO:0000313" key="3">
    <source>
        <dbReference type="Proteomes" id="UP000297839"/>
    </source>
</evidence>
<dbReference type="OrthoDB" id="9803333at2"/>
<dbReference type="Pfam" id="PF13561">
    <property type="entry name" value="adh_short_C2"/>
    <property type="match status" value="1"/>
</dbReference>
<dbReference type="Proteomes" id="UP000297839">
    <property type="component" value="Unassembled WGS sequence"/>
</dbReference>
<dbReference type="InterPro" id="IPR002347">
    <property type="entry name" value="SDR_fam"/>
</dbReference>
<keyword evidence="3" id="KW-1185">Reference proteome</keyword>
<comment type="similarity">
    <text evidence="1">Belongs to the short-chain dehydrogenases/reductases (SDR) family.</text>
</comment>
<name>A0A4Z0CDX4_9BURK</name>
<accession>A0A4Z0CDX4</accession>
<dbReference type="RefSeq" id="WP_135248865.1">
    <property type="nucleotide sequence ID" value="NZ_SMLK01000001.1"/>
</dbReference>
<proteinExistence type="inferred from homology"/>
<dbReference type="InterPro" id="IPR050259">
    <property type="entry name" value="SDR"/>
</dbReference>
<dbReference type="Gene3D" id="3.40.50.720">
    <property type="entry name" value="NAD(P)-binding Rossmann-like Domain"/>
    <property type="match status" value="1"/>
</dbReference>
<evidence type="ECO:0000256" key="1">
    <source>
        <dbReference type="ARBA" id="ARBA00006484"/>
    </source>
</evidence>
<organism evidence="2 3">
    <name type="scientific">Ramlibacter humi</name>
    <dbReference type="NCBI Taxonomy" id="2530451"/>
    <lineage>
        <taxon>Bacteria</taxon>
        <taxon>Pseudomonadati</taxon>
        <taxon>Pseudomonadota</taxon>
        <taxon>Betaproteobacteria</taxon>
        <taxon>Burkholderiales</taxon>
        <taxon>Comamonadaceae</taxon>
        <taxon>Ramlibacter</taxon>
    </lineage>
</organism>
<gene>
    <name evidence="2" type="ORF">EZ216_06460</name>
</gene>
<reference evidence="2 3" key="1">
    <citation type="submission" date="2019-03" db="EMBL/GenBank/DDBJ databases">
        <title>Ramlibacter sp. 18x22-1, whole genome shotgun sequence.</title>
        <authorList>
            <person name="Zhang X."/>
            <person name="Feng G."/>
            <person name="Zhu H."/>
        </authorList>
    </citation>
    <scope>NUCLEOTIDE SEQUENCE [LARGE SCALE GENOMIC DNA]</scope>
    <source>
        <strain evidence="2 3">18x22-1</strain>
    </source>
</reference>
<dbReference type="SUPFAM" id="SSF51735">
    <property type="entry name" value="NAD(P)-binding Rossmann-fold domains"/>
    <property type="match status" value="1"/>
</dbReference>
<dbReference type="FunFam" id="3.40.50.720:FF:000084">
    <property type="entry name" value="Short-chain dehydrogenase reductase"/>
    <property type="match status" value="1"/>
</dbReference>
<protein>
    <submittedName>
        <fullName evidence="2">SDR family oxidoreductase</fullName>
    </submittedName>
</protein>
<dbReference type="AlphaFoldDB" id="A0A4Z0CDX4"/>
<dbReference type="EMBL" id="SMLK01000001">
    <property type="protein sequence ID" value="TFZ08778.1"/>
    <property type="molecule type" value="Genomic_DNA"/>
</dbReference>